<dbReference type="SUPFAM" id="SSF53448">
    <property type="entry name" value="Nucleotide-diphospho-sugar transferases"/>
    <property type="match status" value="1"/>
</dbReference>
<dbReference type="InterPro" id="IPR001173">
    <property type="entry name" value="Glyco_trans_2-like"/>
</dbReference>
<evidence type="ECO:0000259" key="4">
    <source>
        <dbReference type="Pfam" id="PF00535"/>
    </source>
</evidence>
<dbReference type="InterPro" id="IPR050834">
    <property type="entry name" value="Glycosyltransf_2"/>
</dbReference>
<dbReference type="PANTHER" id="PTHR43685:SF5">
    <property type="entry name" value="GLYCOSYLTRANSFERASE EPSE-RELATED"/>
    <property type="match status" value="1"/>
</dbReference>
<dbReference type="PANTHER" id="PTHR43685">
    <property type="entry name" value="GLYCOSYLTRANSFERASE"/>
    <property type="match status" value="1"/>
</dbReference>
<dbReference type="EMBL" id="CBTK010000002">
    <property type="protein sequence ID" value="CDH43066.1"/>
    <property type="molecule type" value="Genomic_DNA"/>
</dbReference>
<comment type="caution">
    <text evidence="5">The sequence shown here is derived from an EMBL/GenBank/DDBJ whole genome shotgun (WGS) entry which is preliminary data.</text>
</comment>
<keyword evidence="2" id="KW-0328">Glycosyltransferase</keyword>
<evidence type="ECO:0000256" key="1">
    <source>
        <dbReference type="ARBA" id="ARBA00006739"/>
    </source>
</evidence>
<evidence type="ECO:0000256" key="3">
    <source>
        <dbReference type="ARBA" id="ARBA00022679"/>
    </source>
</evidence>
<evidence type="ECO:0000256" key="2">
    <source>
        <dbReference type="ARBA" id="ARBA00022676"/>
    </source>
</evidence>
<evidence type="ECO:0000313" key="6">
    <source>
        <dbReference type="Proteomes" id="UP000019184"/>
    </source>
</evidence>
<keyword evidence="3" id="KW-0808">Transferase</keyword>
<dbReference type="OrthoDB" id="9802649at2"/>
<dbReference type="Pfam" id="PF00535">
    <property type="entry name" value="Glycos_transf_2"/>
    <property type="match status" value="1"/>
</dbReference>
<dbReference type="Gene3D" id="3.90.550.10">
    <property type="entry name" value="Spore Coat Polysaccharide Biosynthesis Protein SpsA, Chain A"/>
    <property type="match status" value="1"/>
</dbReference>
<keyword evidence="6" id="KW-1185">Reference proteome</keyword>
<evidence type="ECO:0000313" key="5">
    <source>
        <dbReference type="EMBL" id="CDH43066.1"/>
    </source>
</evidence>
<protein>
    <recommendedName>
        <fullName evidence="4">Glycosyltransferase 2-like domain-containing protein</fullName>
    </recommendedName>
</protein>
<comment type="similarity">
    <text evidence="1">Belongs to the glycosyltransferase 2 family.</text>
</comment>
<reference evidence="5 6" key="1">
    <citation type="journal article" date="2014" name="ISME J.">
        <title>Candidatus Competibacter-lineage genomes retrieved from metagenomes reveal functional metabolic diversity.</title>
        <authorList>
            <person name="McIlroy S.J."/>
            <person name="Albertsen M."/>
            <person name="Andresen E.K."/>
            <person name="Saunders A.M."/>
            <person name="Kristiansen R."/>
            <person name="Stokholm-Bjerregaard M."/>
            <person name="Nielsen K.L."/>
            <person name="Nielsen P.H."/>
        </authorList>
    </citation>
    <scope>NUCLEOTIDE SEQUENCE [LARGE SCALE GENOMIC DNA]</scope>
    <source>
        <strain evidence="5 6">Run_B_J11</strain>
    </source>
</reference>
<organism evidence="5 6">
    <name type="scientific">Candidatus Contendobacter odensis Run_B_J11</name>
    <dbReference type="NCBI Taxonomy" id="1400861"/>
    <lineage>
        <taxon>Bacteria</taxon>
        <taxon>Pseudomonadati</taxon>
        <taxon>Pseudomonadota</taxon>
        <taxon>Gammaproteobacteria</taxon>
        <taxon>Candidatus Competibacteraceae</taxon>
        <taxon>Candidatus Contendibacter</taxon>
    </lineage>
</organism>
<dbReference type="GO" id="GO:0016757">
    <property type="term" value="F:glycosyltransferase activity"/>
    <property type="evidence" value="ECO:0007669"/>
    <property type="project" value="UniProtKB-KW"/>
</dbReference>
<dbReference type="InterPro" id="IPR029044">
    <property type="entry name" value="Nucleotide-diphossugar_trans"/>
</dbReference>
<feature type="domain" description="Glycosyltransferase 2-like" evidence="4">
    <location>
        <begin position="7"/>
        <end position="155"/>
    </location>
</feature>
<name>A0A7U7G7T4_9GAMM</name>
<dbReference type="RefSeq" id="WP_081756017.1">
    <property type="nucleotide sequence ID" value="NZ_CBTK010000002.1"/>
</dbReference>
<dbReference type="Proteomes" id="UP000019184">
    <property type="component" value="Unassembled WGS sequence"/>
</dbReference>
<dbReference type="AlphaFoldDB" id="A0A7U7G7T4"/>
<accession>A0A7U7G7T4</accession>
<proteinExistence type="inferred from homology"/>
<sequence length="320" mass="37048">MSDPRISVLMSVHNGERFLREAVDSILNQTYTNFEFIIFDDCSTDSSLAILQSYTDPRIRIIKNDKNLGLTVSLNKGLSLAQGELIARMDADDISRPSRFEKQVVFLDQHPEVAVVGTWIECIDREGRIFKQIKSPTEPAIIRNELLRKNFMWHPTVTFRKHAAITTGGYQNKAGRFAQDYDLWLRLSDNHQIANLPEYLLLYRYHAEQITWKKLHGQIKAAQVYRTLAANRRKDRGEFIDLDLIKKPTWKACLRGRDGTLGSAYFSLSQLYATMKEPKIARAALIKALMYSPLSYDVRSELSKIIKQKFKLFYNYFDHS</sequence>
<gene>
    <name evidence="5" type="ORF">BN874_100019</name>
</gene>